<evidence type="ECO:0000313" key="3">
    <source>
        <dbReference type="Proteomes" id="UP001157440"/>
    </source>
</evidence>
<reference evidence="3" key="1">
    <citation type="journal article" date="2019" name="Int. J. Syst. Evol. Microbiol.">
        <title>The Global Catalogue of Microorganisms (GCM) 10K type strain sequencing project: providing services to taxonomists for standard genome sequencing and annotation.</title>
        <authorList>
            <consortium name="The Broad Institute Genomics Platform"/>
            <consortium name="The Broad Institute Genome Sequencing Center for Infectious Disease"/>
            <person name="Wu L."/>
            <person name="Ma J."/>
        </authorList>
    </citation>
    <scope>NUCLEOTIDE SEQUENCE [LARGE SCALE GENOMIC DNA]</scope>
    <source>
        <strain evidence="3">NBRC 103632</strain>
    </source>
</reference>
<evidence type="ECO:0000313" key="2">
    <source>
        <dbReference type="EMBL" id="GLS72802.1"/>
    </source>
</evidence>
<dbReference type="GO" id="GO:0003676">
    <property type="term" value="F:nucleic acid binding"/>
    <property type="evidence" value="ECO:0007669"/>
    <property type="project" value="InterPro"/>
</dbReference>
<dbReference type="AlphaFoldDB" id="A0AA37TIQ3"/>
<name>A0AA37TIQ3_9HYPH</name>
<dbReference type="Proteomes" id="UP001157440">
    <property type="component" value="Unassembled WGS sequence"/>
</dbReference>
<protein>
    <recommendedName>
        <fullName evidence="4">Integrase catalytic domain-containing protein</fullName>
    </recommendedName>
</protein>
<keyword evidence="3" id="KW-1185">Reference proteome</keyword>
<evidence type="ECO:0008006" key="4">
    <source>
        <dbReference type="Google" id="ProtNLM"/>
    </source>
</evidence>
<comment type="caution">
    <text evidence="2">The sequence shown here is derived from an EMBL/GenBank/DDBJ whole genome shotgun (WGS) entry which is preliminary data.</text>
</comment>
<sequence length="328" mass="34838">MPPQNDFPTRHAAPAPSERLAAEVERRLVYVRAMRGLARRPALTRVAAVVAEVAAEVGGKPPAPRTVAAWCRRYESAGRDPAALIPVLRSRGTATPVRPVRMGDGAQLPDVMGPARPAKPGTTPDHGVVSMTTPARTVIPEQRRSRQAPHRRAAEPAVDPADAPRRFGRIDGARRPDPRLPEGAVRMDIVRLRDASGETADLALAWDRGGRPFGAALGRSLEAGEFVRLLHGGVSAAGVEVIGLAALAPTAVLVDNAREFHSASFREAAHALGVSIHYVPTGASQRNPSERVLRKVAAHMGISGIRGLAEHLRRWLGPDGEKIAATAG</sequence>
<evidence type="ECO:0000256" key="1">
    <source>
        <dbReference type="SAM" id="MobiDB-lite"/>
    </source>
</evidence>
<gene>
    <name evidence="2" type="ORF">GCM10007890_48170</name>
</gene>
<feature type="region of interest" description="Disordered" evidence="1">
    <location>
        <begin position="140"/>
        <end position="181"/>
    </location>
</feature>
<accession>A0AA37TIQ3</accession>
<proteinExistence type="predicted"/>
<dbReference type="EMBL" id="BSPL01000023">
    <property type="protein sequence ID" value="GLS72802.1"/>
    <property type="molecule type" value="Genomic_DNA"/>
</dbReference>
<dbReference type="InterPro" id="IPR036397">
    <property type="entry name" value="RNaseH_sf"/>
</dbReference>
<feature type="compositionally biased region" description="Basic and acidic residues" evidence="1">
    <location>
        <begin position="162"/>
        <end position="180"/>
    </location>
</feature>
<dbReference type="Gene3D" id="3.30.420.10">
    <property type="entry name" value="Ribonuclease H-like superfamily/Ribonuclease H"/>
    <property type="match status" value="1"/>
</dbReference>
<dbReference type="RefSeq" id="WP_071000288.1">
    <property type="nucleotide sequence ID" value="NZ_BPQZ01000003.1"/>
</dbReference>
<organism evidence="2 3">
    <name type="scientific">Methylobacterium tardum</name>
    <dbReference type="NCBI Taxonomy" id="374432"/>
    <lineage>
        <taxon>Bacteria</taxon>
        <taxon>Pseudomonadati</taxon>
        <taxon>Pseudomonadota</taxon>
        <taxon>Alphaproteobacteria</taxon>
        <taxon>Hyphomicrobiales</taxon>
        <taxon>Methylobacteriaceae</taxon>
        <taxon>Methylobacterium</taxon>
    </lineage>
</organism>